<dbReference type="AlphaFoldDB" id="A0AAV3RK09"/>
<dbReference type="EMBL" id="BAABME010009620">
    <property type="protein sequence ID" value="GAA0175491.1"/>
    <property type="molecule type" value="Genomic_DNA"/>
</dbReference>
<evidence type="ECO:0000313" key="2">
    <source>
        <dbReference type="Proteomes" id="UP001454036"/>
    </source>
</evidence>
<organism evidence="1 2">
    <name type="scientific">Lithospermum erythrorhizon</name>
    <name type="common">Purple gromwell</name>
    <name type="synonym">Lithospermum officinale var. erythrorhizon</name>
    <dbReference type="NCBI Taxonomy" id="34254"/>
    <lineage>
        <taxon>Eukaryota</taxon>
        <taxon>Viridiplantae</taxon>
        <taxon>Streptophyta</taxon>
        <taxon>Embryophyta</taxon>
        <taxon>Tracheophyta</taxon>
        <taxon>Spermatophyta</taxon>
        <taxon>Magnoliopsida</taxon>
        <taxon>eudicotyledons</taxon>
        <taxon>Gunneridae</taxon>
        <taxon>Pentapetalae</taxon>
        <taxon>asterids</taxon>
        <taxon>lamiids</taxon>
        <taxon>Boraginales</taxon>
        <taxon>Boraginaceae</taxon>
        <taxon>Boraginoideae</taxon>
        <taxon>Lithospermeae</taxon>
        <taxon>Lithospermum</taxon>
    </lineage>
</organism>
<comment type="caution">
    <text evidence="1">The sequence shown here is derived from an EMBL/GenBank/DDBJ whole genome shotgun (WGS) entry which is preliminary data.</text>
</comment>
<sequence>MPGRLRLRKFPLLSMPWPSPQAKMLRVDLHHCGSELSKSDLVDLRSRYDITTSVVLRHPKATDRAHAPPPGLRNLFVVALNNGLRLSVHSYIGEVLSMAGIGPARLTPNMWISIIGLNPNGGVFPHVLLAMHPEGWPPLFHNEDTDEGLL</sequence>
<protein>
    <submittedName>
        <fullName evidence="1">Uncharacterized protein</fullName>
    </submittedName>
</protein>
<dbReference type="Proteomes" id="UP001454036">
    <property type="component" value="Unassembled WGS sequence"/>
</dbReference>
<evidence type="ECO:0000313" key="1">
    <source>
        <dbReference type="EMBL" id="GAA0175491.1"/>
    </source>
</evidence>
<gene>
    <name evidence="1" type="ORF">LIER_28656</name>
</gene>
<proteinExistence type="predicted"/>
<reference evidence="1 2" key="1">
    <citation type="submission" date="2024-01" db="EMBL/GenBank/DDBJ databases">
        <title>The complete chloroplast genome sequence of Lithospermum erythrorhizon: insights into the phylogenetic relationship among Boraginaceae species and the maternal lineages of purple gromwells.</title>
        <authorList>
            <person name="Okada T."/>
            <person name="Watanabe K."/>
        </authorList>
    </citation>
    <scope>NUCLEOTIDE SEQUENCE [LARGE SCALE GENOMIC DNA]</scope>
</reference>
<accession>A0AAV3RK09</accession>
<name>A0AAV3RK09_LITER</name>
<keyword evidence="2" id="KW-1185">Reference proteome</keyword>